<comment type="caution">
    <text evidence="1">The sequence shown here is derived from an EMBL/GenBank/DDBJ whole genome shotgun (WGS) entry which is preliminary data.</text>
</comment>
<gene>
    <name evidence="1" type="ORF">F4820DRAFT_211504</name>
</gene>
<proteinExistence type="predicted"/>
<protein>
    <submittedName>
        <fullName evidence="1">Uncharacterized protein</fullName>
    </submittedName>
</protein>
<evidence type="ECO:0000313" key="2">
    <source>
        <dbReference type="Proteomes" id="UP001497700"/>
    </source>
</evidence>
<accession>A0ACB9Z8T4</accession>
<reference evidence="1 2" key="1">
    <citation type="journal article" date="2022" name="New Phytol.">
        <title>Ecological generalism drives hyperdiversity of secondary metabolite gene clusters in xylarialean endophytes.</title>
        <authorList>
            <person name="Franco M.E.E."/>
            <person name="Wisecaver J.H."/>
            <person name="Arnold A.E."/>
            <person name="Ju Y.M."/>
            <person name="Slot J.C."/>
            <person name="Ahrendt S."/>
            <person name="Moore L.P."/>
            <person name="Eastman K.E."/>
            <person name="Scott K."/>
            <person name="Konkel Z."/>
            <person name="Mondo S.J."/>
            <person name="Kuo A."/>
            <person name="Hayes R.D."/>
            <person name="Haridas S."/>
            <person name="Andreopoulos B."/>
            <person name="Riley R."/>
            <person name="LaButti K."/>
            <person name="Pangilinan J."/>
            <person name="Lipzen A."/>
            <person name="Amirebrahimi M."/>
            <person name="Yan J."/>
            <person name="Adam C."/>
            <person name="Keymanesh K."/>
            <person name="Ng V."/>
            <person name="Louie K."/>
            <person name="Northen T."/>
            <person name="Drula E."/>
            <person name="Henrissat B."/>
            <person name="Hsieh H.M."/>
            <person name="Youens-Clark K."/>
            <person name="Lutzoni F."/>
            <person name="Miadlikowska J."/>
            <person name="Eastwood D.C."/>
            <person name="Hamelin R.C."/>
            <person name="Grigoriev I.V."/>
            <person name="U'Ren J.M."/>
        </authorList>
    </citation>
    <scope>NUCLEOTIDE SEQUENCE [LARGE SCALE GENOMIC DNA]</scope>
    <source>
        <strain evidence="1 2">CBS 119005</strain>
    </source>
</reference>
<dbReference type="EMBL" id="MU393448">
    <property type="protein sequence ID" value="KAI4867395.1"/>
    <property type="molecule type" value="Genomic_DNA"/>
</dbReference>
<keyword evidence="2" id="KW-1185">Reference proteome</keyword>
<evidence type="ECO:0000313" key="1">
    <source>
        <dbReference type="EMBL" id="KAI4867395.1"/>
    </source>
</evidence>
<dbReference type="Proteomes" id="UP001497700">
    <property type="component" value="Unassembled WGS sequence"/>
</dbReference>
<name>A0ACB9Z8T4_9PEZI</name>
<organism evidence="1 2">
    <name type="scientific">Hypoxylon rubiginosum</name>
    <dbReference type="NCBI Taxonomy" id="110542"/>
    <lineage>
        <taxon>Eukaryota</taxon>
        <taxon>Fungi</taxon>
        <taxon>Dikarya</taxon>
        <taxon>Ascomycota</taxon>
        <taxon>Pezizomycotina</taxon>
        <taxon>Sordariomycetes</taxon>
        <taxon>Xylariomycetidae</taxon>
        <taxon>Xylariales</taxon>
        <taxon>Hypoxylaceae</taxon>
        <taxon>Hypoxylon</taxon>
    </lineage>
</organism>
<sequence>MNSRAKHWLILVLIILDVAGILSDIFIALITCEIGIEHDKWVAPTRNALTIFSLSLSCVFLVELLLSLFADGWSYFSSWLHIFDAFVVVVGFAIDLFEHNIAEEIASLIVILRLWRFVKIVDEFSVEASEQAEEQTGELRKRIQDLETRNAALEAQLGHG</sequence>